<dbReference type="GO" id="GO:0008673">
    <property type="term" value="F:2-dehydro-3-deoxygluconokinase activity"/>
    <property type="evidence" value="ECO:0007669"/>
    <property type="project" value="TreeGrafter"/>
</dbReference>
<dbReference type="CDD" id="cd01166">
    <property type="entry name" value="KdgK"/>
    <property type="match status" value="1"/>
</dbReference>
<dbReference type="PANTHER" id="PTHR43085:SF15">
    <property type="entry name" value="2-DEHYDRO-3-DEOXYGLUCONOKINASE"/>
    <property type="match status" value="1"/>
</dbReference>
<evidence type="ECO:0000256" key="2">
    <source>
        <dbReference type="ARBA" id="ARBA00022679"/>
    </source>
</evidence>
<dbReference type="Gene3D" id="3.40.1190.20">
    <property type="match status" value="1"/>
</dbReference>
<evidence type="ECO:0000259" key="4">
    <source>
        <dbReference type="Pfam" id="PF00294"/>
    </source>
</evidence>
<proteinExistence type="inferred from homology"/>
<gene>
    <name evidence="5" type="ORF">AX660_13015</name>
</gene>
<reference evidence="6" key="1">
    <citation type="submission" date="2016-02" db="EMBL/GenBank/DDBJ databases">
        <authorList>
            <person name="Schultz-Johansen M."/>
            <person name="Glaring M.A."/>
            <person name="Bech P.K."/>
            <person name="Stougaard P."/>
        </authorList>
    </citation>
    <scope>NUCLEOTIDE SEQUENCE [LARGE SCALE GENOMIC DNA]</scope>
    <source>
        <strain evidence="6">S66</strain>
    </source>
</reference>
<dbReference type="Proteomes" id="UP000070299">
    <property type="component" value="Unassembled WGS sequence"/>
</dbReference>
<dbReference type="RefSeq" id="WP_068376096.1">
    <property type="nucleotide sequence ID" value="NZ_LSNE01000005.1"/>
</dbReference>
<dbReference type="GO" id="GO:0042840">
    <property type="term" value="P:D-glucuronate catabolic process"/>
    <property type="evidence" value="ECO:0007669"/>
    <property type="project" value="TreeGrafter"/>
</dbReference>
<sequence length="308" mass="33959">MAQHIIVGECMVEMSSRGQQTYYQTFAGDTYNTAVYFKRCNSVESIQYLTAIGSDEISEQLLVQMQAEDLATELTLRSSNKTLGLYTINTDEAGERSFAYWRSDSAAKQMLSLLDPTVLGTPKSFFFSGISLGILSDDDKQKLLELANKLKQQGCKIIFDPNYRPKLWVSAERARIWTDKAYALADIAFPGCDDHLTLYGHNNLNEVQQHVVALGVQEIVIKNGEHGIQIFSQGQHCIVPAHRVSKVVDTTAAGDAFNGGYLAARFAGQNEQSAAGFGAKIAAYVIGHRGAIVDKTEMAAFIQANRLW</sequence>
<dbReference type="STRING" id="1799789.AX660_13015"/>
<dbReference type="InterPro" id="IPR002173">
    <property type="entry name" value="Carboh/pur_kinase_PfkB_CS"/>
</dbReference>
<evidence type="ECO:0000256" key="3">
    <source>
        <dbReference type="ARBA" id="ARBA00022777"/>
    </source>
</evidence>
<keyword evidence="3" id="KW-0418">Kinase</keyword>
<dbReference type="OrthoDB" id="9776822at2"/>
<dbReference type="PANTHER" id="PTHR43085">
    <property type="entry name" value="HEXOKINASE FAMILY MEMBER"/>
    <property type="match status" value="1"/>
</dbReference>
<keyword evidence="2" id="KW-0808">Transferase</keyword>
<dbReference type="GO" id="GO:0019698">
    <property type="term" value="P:D-galacturonate catabolic process"/>
    <property type="evidence" value="ECO:0007669"/>
    <property type="project" value="TreeGrafter"/>
</dbReference>
<accession>A0A136A1H1</accession>
<dbReference type="Pfam" id="PF00294">
    <property type="entry name" value="PfkB"/>
    <property type="match status" value="1"/>
</dbReference>
<dbReference type="EMBL" id="LSNE01000005">
    <property type="protein sequence ID" value="KXI29079.1"/>
    <property type="molecule type" value="Genomic_DNA"/>
</dbReference>
<keyword evidence="6" id="KW-1185">Reference proteome</keyword>
<dbReference type="InterPro" id="IPR011611">
    <property type="entry name" value="PfkB_dom"/>
</dbReference>
<organism evidence="5 6">
    <name type="scientific">Paraglaciecola hydrolytica</name>
    <dbReference type="NCBI Taxonomy" id="1799789"/>
    <lineage>
        <taxon>Bacteria</taxon>
        <taxon>Pseudomonadati</taxon>
        <taxon>Pseudomonadota</taxon>
        <taxon>Gammaproteobacteria</taxon>
        <taxon>Alteromonadales</taxon>
        <taxon>Alteromonadaceae</taxon>
        <taxon>Paraglaciecola</taxon>
    </lineage>
</organism>
<dbReference type="SUPFAM" id="SSF53613">
    <property type="entry name" value="Ribokinase-like"/>
    <property type="match status" value="1"/>
</dbReference>
<dbReference type="GO" id="GO:0006974">
    <property type="term" value="P:DNA damage response"/>
    <property type="evidence" value="ECO:0007669"/>
    <property type="project" value="TreeGrafter"/>
</dbReference>
<dbReference type="GO" id="GO:0005829">
    <property type="term" value="C:cytosol"/>
    <property type="evidence" value="ECO:0007669"/>
    <property type="project" value="TreeGrafter"/>
</dbReference>
<dbReference type="InterPro" id="IPR050306">
    <property type="entry name" value="PfkB_Carbo_kinase"/>
</dbReference>
<comment type="caution">
    <text evidence="5">The sequence shown here is derived from an EMBL/GenBank/DDBJ whole genome shotgun (WGS) entry which is preliminary data.</text>
</comment>
<dbReference type="PROSITE" id="PS00584">
    <property type="entry name" value="PFKB_KINASES_2"/>
    <property type="match status" value="1"/>
</dbReference>
<dbReference type="AlphaFoldDB" id="A0A136A1H1"/>
<dbReference type="InterPro" id="IPR029056">
    <property type="entry name" value="Ribokinase-like"/>
</dbReference>
<protein>
    <recommendedName>
        <fullName evidence="4">Carbohydrate kinase PfkB domain-containing protein</fullName>
    </recommendedName>
</protein>
<comment type="similarity">
    <text evidence="1">Belongs to the carbohydrate kinase PfkB family.</text>
</comment>
<feature type="domain" description="Carbohydrate kinase PfkB" evidence="4">
    <location>
        <begin position="15"/>
        <end position="294"/>
    </location>
</feature>
<evidence type="ECO:0000313" key="6">
    <source>
        <dbReference type="Proteomes" id="UP000070299"/>
    </source>
</evidence>
<evidence type="ECO:0000256" key="1">
    <source>
        <dbReference type="ARBA" id="ARBA00010688"/>
    </source>
</evidence>
<evidence type="ECO:0000313" key="5">
    <source>
        <dbReference type="EMBL" id="KXI29079.1"/>
    </source>
</evidence>
<name>A0A136A1H1_9ALTE</name>